<keyword evidence="3" id="KW-1185">Reference proteome</keyword>
<organism evidence="2 3">
    <name type="scientific">Candidatus Thiomargarita nelsonii</name>
    <dbReference type="NCBI Taxonomy" id="1003181"/>
    <lineage>
        <taxon>Bacteria</taxon>
        <taxon>Pseudomonadati</taxon>
        <taxon>Pseudomonadota</taxon>
        <taxon>Gammaproteobacteria</taxon>
        <taxon>Thiotrichales</taxon>
        <taxon>Thiotrichaceae</taxon>
        <taxon>Thiomargarita</taxon>
    </lineage>
</organism>
<dbReference type="EMBL" id="LUTY01002965">
    <property type="protein sequence ID" value="OAD19052.1"/>
    <property type="molecule type" value="Genomic_DNA"/>
</dbReference>
<proteinExistence type="predicted"/>
<feature type="compositionally biased region" description="Basic and acidic residues" evidence="1">
    <location>
        <begin position="21"/>
        <end position="34"/>
    </location>
</feature>
<comment type="caution">
    <text evidence="2">The sequence shown here is derived from an EMBL/GenBank/DDBJ whole genome shotgun (WGS) entry which is preliminary data.</text>
</comment>
<dbReference type="Proteomes" id="UP000076962">
    <property type="component" value="Unassembled WGS sequence"/>
</dbReference>
<evidence type="ECO:0000313" key="3">
    <source>
        <dbReference type="Proteomes" id="UP000076962"/>
    </source>
</evidence>
<reference evidence="2 3" key="1">
    <citation type="submission" date="2016-05" db="EMBL/GenBank/DDBJ databases">
        <title>Single-cell genome of chain-forming Candidatus Thiomargarita nelsonii and comparison to other large sulfur-oxidizing bacteria.</title>
        <authorList>
            <person name="Winkel M."/>
            <person name="Salman V."/>
            <person name="Woyke T."/>
            <person name="Schulz-Vogt H."/>
            <person name="Richter M."/>
            <person name="Flood B."/>
            <person name="Bailey J."/>
            <person name="Amann R."/>
            <person name="Mussmann M."/>
        </authorList>
    </citation>
    <scope>NUCLEOTIDE SEQUENCE [LARGE SCALE GENOMIC DNA]</scope>
    <source>
        <strain evidence="2 3">THI036</strain>
    </source>
</reference>
<evidence type="ECO:0000313" key="2">
    <source>
        <dbReference type="EMBL" id="OAD19052.1"/>
    </source>
</evidence>
<sequence>MAATIGNEKMSSTVGGDDETHDLSTEEKDKLEKKLRAEARALMRTGAKKSRNVLLKKADEISRRKSSLAVSH</sequence>
<protein>
    <submittedName>
        <fullName evidence="2">Uncharacterized protein</fullName>
    </submittedName>
</protein>
<feature type="region of interest" description="Disordered" evidence="1">
    <location>
        <begin position="1"/>
        <end position="34"/>
    </location>
</feature>
<dbReference type="AlphaFoldDB" id="A0A176RTG3"/>
<accession>A0A176RTG3</accession>
<gene>
    <name evidence="2" type="ORF">THIOM_005334</name>
</gene>
<name>A0A176RTG3_9GAMM</name>
<evidence type="ECO:0000256" key="1">
    <source>
        <dbReference type="SAM" id="MobiDB-lite"/>
    </source>
</evidence>